<evidence type="ECO:0000313" key="6">
    <source>
        <dbReference type="Proteomes" id="UP000479190"/>
    </source>
</evidence>
<feature type="compositionally biased region" description="Low complexity" evidence="2">
    <location>
        <begin position="1"/>
        <end position="13"/>
    </location>
</feature>
<dbReference type="EMBL" id="CADCXV010000761">
    <property type="protein sequence ID" value="CAB0034843.1"/>
    <property type="molecule type" value="Genomic_DNA"/>
</dbReference>
<dbReference type="GO" id="GO:0048018">
    <property type="term" value="F:receptor ligand activity"/>
    <property type="evidence" value="ECO:0007669"/>
    <property type="project" value="InterPro"/>
</dbReference>
<keyword evidence="1" id="KW-0245">EGF-like domain</keyword>
<dbReference type="AlphaFoldDB" id="A0A6H5IA31"/>
<dbReference type="PANTHER" id="PTHR12332">
    <property type="entry name" value="KEREN-RELATED"/>
    <property type="match status" value="1"/>
</dbReference>
<proteinExistence type="predicted"/>
<dbReference type="Pfam" id="PF00008">
    <property type="entry name" value="EGF"/>
    <property type="match status" value="1"/>
</dbReference>
<dbReference type="GO" id="GO:0005154">
    <property type="term" value="F:epidermal growth factor receptor binding"/>
    <property type="evidence" value="ECO:0007669"/>
    <property type="project" value="InterPro"/>
</dbReference>
<dbReference type="CDD" id="cd00054">
    <property type="entry name" value="EGF_CA"/>
    <property type="match status" value="1"/>
</dbReference>
<comment type="caution">
    <text evidence="1">Lacks conserved residue(s) required for the propagation of feature annotation.</text>
</comment>
<feature type="region of interest" description="Disordered" evidence="2">
    <location>
        <begin position="1"/>
        <end position="34"/>
    </location>
</feature>
<evidence type="ECO:0000313" key="5">
    <source>
        <dbReference type="EMBL" id="CAB0034843.1"/>
    </source>
</evidence>
<dbReference type="PROSITE" id="PS00022">
    <property type="entry name" value="EGF_1"/>
    <property type="match status" value="1"/>
</dbReference>
<dbReference type="InterPro" id="IPR043403">
    <property type="entry name" value="Gurken/Spitz"/>
</dbReference>
<feature type="domain" description="EGF-like" evidence="4">
    <location>
        <begin position="219"/>
        <end position="263"/>
    </location>
</feature>
<name>A0A6H5IA31_9HYME</name>
<dbReference type="Proteomes" id="UP000479190">
    <property type="component" value="Unassembled WGS sequence"/>
</dbReference>
<accession>A0A6H5IA31</accession>
<feature type="region of interest" description="Disordered" evidence="2">
    <location>
        <begin position="108"/>
        <end position="148"/>
    </location>
</feature>
<evidence type="ECO:0000256" key="3">
    <source>
        <dbReference type="SAM" id="Phobius"/>
    </source>
</evidence>
<dbReference type="PROSITE" id="PS01186">
    <property type="entry name" value="EGF_2"/>
    <property type="match status" value="1"/>
</dbReference>
<gene>
    <name evidence="5" type="ORF">TBRA_LOCUS6741</name>
</gene>
<keyword evidence="6" id="KW-1185">Reference proteome</keyword>
<evidence type="ECO:0000256" key="1">
    <source>
        <dbReference type="PROSITE-ProRule" id="PRU00076"/>
    </source>
</evidence>
<dbReference type="Gene3D" id="2.10.25.10">
    <property type="entry name" value="Laminin"/>
    <property type="match status" value="1"/>
</dbReference>
<organism evidence="5 6">
    <name type="scientific">Trichogramma brassicae</name>
    <dbReference type="NCBI Taxonomy" id="86971"/>
    <lineage>
        <taxon>Eukaryota</taxon>
        <taxon>Metazoa</taxon>
        <taxon>Ecdysozoa</taxon>
        <taxon>Arthropoda</taxon>
        <taxon>Hexapoda</taxon>
        <taxon>Insecta</taxon>
        <taxon>Pterygota</taxon>
        <taxon>Neoptera</taxon>
        <taxon>Endopterygota</taxon>
        <taxon>Hymenoptera</taxon>
        <taxon>Apocrita</taxon>
        <taxon>Proctotrupomorpha</taxon>
        <taxon>Chalcidoidea</taxon>
        <taxon>Trichogrammatidae</taxon>
        <taxon>Trichogramma</taxon>
    </lineage>
</organism>
<dbReference type="SMART" id="SM00181">
    <property type="entry name" value="EGF"/>
    <property type="match status" value="1"/>
</dbReference>
<feature type="compositionally biased region" description="Polar residues" evidence="2">
    <location>
        <begin position="80"/>
        <end position="92"/>
    </location>
</feature>
<evidence type="ECO:0000256" key="2">
    <source>
        <dbReference type="SAM" id="MobiDB-lite"/>
    </source>
</evidence>
<dbReference type="OrthoDB" id="6233064at2759"/>
<reference evidence="5 6" key="1">
    <citation type="submission" date="2020-02" db="EMBL/GenBank/DDBJ databases">
        <authorList>
            <person name="Ferguson B K."/>
        </authorList>
    </citation>
    <scope>NUCLEOTIDE SEQUENCE [LARGE SCALE GENOMIC DNA]</scope>
</reference>
<keyword evidence="1" id="KW-1015">Disulfide bond</keyword>
<feature type="region of interest" description="Disordered" evidence="2">
    <location>
        <begin position="69"/>
        <end position="95"/>
    </location>
</feature>
<sequence>MEEHQQQLQLQQPQKRHYHRQEQSRGSPAEAGLVQEEPSRTCCTRCRAKSHCSCRILGLSEQEHEAAATSSFHPRGCSDASYSPISSNSNKHNNNRTRLRILDEDRCEPTTNANSTSPERRFCKRQVTRRRPPAASALTNTSTSSANSTCRTSSRKTCSYKYSYNSHSAGGAAFGSLSYLATFLLISYGLFGAADACSSRSTPKPRPPPPTPRPNITFHMYTCPPDYAEWYCLNGATCFTVKIVDSLLYNCLCSNGYIGQRCEFKDLDGSYLPSRQRVMLETASIAGAVTIAVFLAVITFISVYIHCKRKQKELQSSAGGVDSVDGISRDPELRPFCSRSRSLMIFMAKNPNSSICPTIEQTRMMNNWNYPMETRLVTVNETGKPSPVLPTPSQQMQHQQQQMQNRPISQSIINKITHLSIEQYRCRFIGKELPSKIVLSDIHTDIPVKQDLQDVLEATEARFTNKNKPSGEPSSYWPLYILDTVGKILNRINNLRSPGGLYGGHRWFFEPMRVPEIQCWSRRKEKVYIIEFLVARAAGADIQGVYNIRIGRGALGRATGRWSRSSSASCVVRVKTSTL</sequence>
<keyword evidence="3" id="KW-1133">Transmembrane helix</keyword>
<dbReference type="PANTHER" id="PTHR12332:SF1">
    <property type="entry name" value="KEREN-RELATED"/>
    <property type="match status" value="1"/>
</dbReference>
<dbReference type="PROSITE" id="PS50026">
    <property type="entry name" value="EGF_3"/>
    <property type="match status" value="1"/>
</dbReference>
<feature type="transmembrane region" description="Helical" evidence="3">
    <location>
        <begin position="283"/>
        <end position="305"/>
    </location>
</feature>
<dbReference type="GO" id="GO:0007173">
    <property type="term" value="P:epidermal growth factor receptor signaling pathway"/>
    <property type="evidence" value="ECO:0007669"/>
    <property type="project" value="InterPro"/>
</dbReference>
<feature type="compositionally biased region" description="Low complexity" evidence="2">
    <location>
        <begin position="134"/>
        <end position="148"/>
    </location>
</feature>
<protein>
    <recommendedName>
        <fullName evidence="4">EGF-like domain-containing protein</fullName>
    </recommendedName>
</protein>
<dbReference type="InterPro" id="IPR000742">
    <property type="entry name" value="EGF"/>
</dbReference>
<feature type="disulfide bond" evidence="1">
    <location>
        <begin position="253"/>
        <end position="262"/>
    </location>
</feature>
<keyword evidence="3" id="KW-0472">Membrane</keyword>
<feature type="compositionally biased region" description="Basic residues" evidence="2">
    <location>
        <begin position="122"/>
        <end position="132"/>
    </location>
</feature>
<evidence type="ECO:0000259" key="4">
    <source>
        <dbReference type="PROSITE" id="PS50026"/>
    </source>
</evidence>
<dbReference type="SUPFAM" id="SSF57196">
    <property type="entry name" value="EGF/Laminin"/>
    <property type="match status" value="1"/>
</dbReference>
<keyword evidence="3" id="KW-0812">Transmembrane</keyword>